<gene>
    <name evidence="1" type="ORF">ANME2D_02124</name>
</gene>
<sequence length="32" mass="3199">MPGGASGFLEAGPISINAKDAKISATLRVLRG</sequence>
<dbReference type="AlphaFoldDB" id="A0A062UWM6"/>
<reference evidence="1 2" key="1">
    <citation type="journal article" date="2013" name="Nature">
        <title>Anaerobic oxidation of methane coupled to nitrate reduction in a novel archaeal lineage.</title>
        <authorList>
            <person name="Haroon M.F."/>
            <person name="Hu S."/>
            <person name="Shi Y."/>
            <person name="Imelfort M."/>
            <person name="Keller J."/>
            <person name="Hugenholtz P."/>
            <person name="Yuan Z."/>
            <person name="Tyson G.W."/>
        </authorList>
    </citation>
    <scope>NUCLEOTIDE SEQUENCE [LARGE SCALE GENOMIC DNA]</scope>
    <source>
        <strain evidence="1 2">ANME-2d</strain>
    </source>
</reference>
<dbReference type="EMBL" id="JMIY01000005">
    <property type="protein sequence ID" value="KCZ71396.1"/>
    <property type="molecule type" value="Genomic_DNA"/>
</dbReference>
<evidence type="ECO:0000313" key="1">
    <source>
        <dbReference type="EMBL" id="KCZ71396.1"/>
    </source>
</evidence>
<organism evidence="1 2">
    <name type="scientific">Candidatus Methanoperedens nitratireducens</name>
    <dbReference type="NCBI Taxonomy" id="1392998"/>
    <lineage>
        <taxon>Archaea</taxon>
        <taxon>Methanobacteriati</taxon>
        <taxon>Methanobacteriota</taxon>
        <taxon>Stenosarchaea group</taxon>
        <taxon>Methanomicrobia</taxon>
        <taxon>Methanosarcinales</taxon>
        <taxon>ANME-2 cluster</taxon>
        <taxon>Candidatus Methanoperedentaceae</taxon>
        <taxon>Candidatus Methanoperedens</taxon>
    </lineage>
</organism>
<protein>
    <submittedName>
        <fullName evidence="1">Uncharacterized protein</fullName>
    </submittedName>
</protein>
<name>A0A062UWM6_9EURY</name>
<dbReference type="Proteomes" id="UP000027153">
    <property type="component" value="Unassembled WGS sequence"/>
</dbReference>
<evidence type="ECO:0000313" key="2">
    <source>
        <dbReference type="Proteomes" id="UP000027153"/>
    </source>
</evidence>
<comment type="caution">
    <text evidence="1">The sequence shown here is derived from an EMBL/GenBank/DDBJ whole genome shotgun (WGS) entry which is preliminary data.</text>
</comment>
<accession>A0A062UWM6</accession>
<keyword evidence="2" id="KW-1185">Reference proteome</keyword>
<proteinExistence type="predicted"/>